<dbReference type="GeneID" id="9592313"/>
<dbReference type="VEuPathDB" id="FungiDB:SCHCODRAFT_02597236"/>
<dbReference type="RefSeq" id="XP_003033593.1">
    <property type="nucleotide sequence ID" value="XM_003033547.1"/>
</dbReference>
<keyword evidence="3" id="KW-1185">Reference proteome</keyword>
<gene>
    <name evidence="2" type="ORF">SCHCODRAFT_233072</name>
</gene>
<protein>
    <recommendedName>
        <fullName evidence="4">DDE-1 domain-containing protein</fullName>
    </recommendedName>
</protein>
<evidence type="ECO:0000313" key="3">
    <source>
        <dbReference type="Proteomes" id="UP000007431"/>
    </source>
</evidence>
<feature type="compositionally biased region" description="Acidic residues" evidence="1">
    <location>
        <begin position="345"/>
        <end position="375"/>
    </location>
</feature>
<name>D8PYG5_SCHCM</name>
<reference evidence="2 3" key="1">
    <citation type="journal article" date="2010" name="Nat. Biotechnol.">
        <title>Genome sequence of the model mushroom Schizophyllum commune.</title>
        <authorList>
            <person name="Ohm R.A."/>
            <person name="de Jong J.F."/>
            <person name="Lugones L.G."/>
            <person name="Aerts A."/>
            <person name="Kothe E."/>
            <person name="Stajich J.E."/>
            <person name="de Vries R.P."/>
            <person name="Record E."/>
            <person name="Levasseur A."/>
            <person name="Baker S.E."/>
            <person name="Bartholomew K.A."/>
            <person name="Coutinho P.M."/>
            <person name="Erdmann S."/>
            <person name="Fowler T.J."/>
            <person name="Gathman A.C."/>
            <person name="Lombard V."/>
            <person name="Henrissat B."/>
            <person name="Knabe N."/>
            <person name="Kuees U."/>
            <person name="Lilly W.W."/>
            <person name="Lindquist E."/>
            <person name="Lucas S."/>
            <person name="Magnuson J.K."/>
            <person name="Piumi F."/>
            <person name="Raudaskoski M."/>
            <person name="Salamov A."/>
            <person name="Schmutz J."/>
            <person name="Schwarze F.W.M.R."/>
            <person name="vanKuyk P.A."/>
            <person name="Horton J.S."/>
            <person name="Grigoriev I.V."/>
            <person name="Woesten H.A.B."/>
        </authorList>
    </citation>
    <scope>NUCLEOTIDE SEQUENCE [LARGE SCALE GENOMIC DNA]</scope>
    <source>
        <strain evidence="3">H4-8 / FGSC 9210</strain>
    </source>
</reference>
<feature type="region of interest" description="Disordered" evidence="1">
    <location>
        <begin position="335"/>
        <end position="388"/>
    </location>
</feature>
<dbReference type="OrthoDB" id="3265672at2759"/>
<evidence type="ECO:0000313" key="2">
    <source>
        <dbReference type="EMBL" id="EFI98690.1"/>
    </source>
</evidence>
<evidence type="ECO:0000256" key="1">
    <source>
        <dbReference type="SAM" id="MobiDB-lite"/>
    </source>
</evidence>
<dbReference type="KEGG" id="scm:SCHCO_02597236"/>
<feature type="compositionally biased region" description="Polar residues" evidence="1">
    <location>
        <begin position="378"/>
        <end position="387"/>
    </location>
</feature>
<sequence length="719" mass="80322">MVRASRKKNQPPTKVGTTTKEYRANAILRHEQERRLEMAMEGYRTGVYKSLRAAARDNHIKSTSTLTRRYNGQTQPRDVAHARQFLIHRHVKEIAVEWTQYLGEMERPFCKRTIGPLVQRLCKRKPSRIWVYRLIGRHSDLLQNRGRWPDPLRPQAFTRTAVAMTCAQLDDFFLVQRVAADKKANMDEVGFQLCGQRSGSNKYTIEADDLTLVTVLDCIFLDGTLKARPCFVVPGTLFDPSWGKDVEGNPLICTSRHRNREAAFITDTQRHGDPDAPILLTLDSHESHVKDKAARYAREHNTHIFVGLPHATHRMQPCDVGAFKEDADRGIQAAQGPGLEGYGDVADDTAGEVEDGDGDEADDEVDDAAEGEVEDIGQSLSIGSPTASADDLLLPQAVDVTLERSRAVCMRDDPPDSPSEPGSSDSDHVAFFRAKAKRSKERTHRARKERDIALTYATLGGQRVEALQVRLYAKTNPSRRNLTLSTGSRFTTANELVVEGDIRDENTRAKKQHKDNVQQKKQDAAAGYRWERVSKGKTGIVFDMPSYKMDLAQPQRLAWWLGLDEKGQVASLRSRVKAHFDTHPELKETAQFSAMFTRKGRHQPAEVPPHELNLAEMTEGSPLGLIPAPPHHPSYPLHAVVPLSRLRLGEITNNTSGPSSQSFTSPAAFHTSATVVNGYHPYAHYDPHYNSNHPHPNPALCNTFSDPSASLTFPFPSSH</sequence>
<dbReference type="HOGENOM" id="CLU_384568_0_0_1"/>
<dbReference type="AlphaFoldDB" id="D8PYG5"/>
<dbReference type="OMA" id="CIAMSEN"/>
<organism evidence="3">
    <name type="scientific">Schizophyllum commune (strain H4-8 / FGSC 9210)</name>
    <name type="common">Split gill fungus</name>
    <dbReference type="NCBI Taxonomy" id="578458"/>
    <lineage>
        <taxon>Eukaryota</taxon>
        <taxon>Fungi</taxon>
        <taxon>Dikarya</taxon>
        <taxon>Basidiomycota</taxon>
        <taxon>Agaricomycotina</taxon>
        <taxon>Agaricomycetes</taxon>
        <taxon>Agaricomycetidae</taxon>
        <taxon>Agaricales</taxon>
        <taxon>Schizophyllaceae</taxon>
        <taxon>Schizophyllum</taxon>
    </lineage>
</organism>
<evidence type="ECO:0008006" key="4">
    <source>
        <dbReference type="Google" id="ProtNLM"/>
    </source>
</evidence>
<dbReference type="EMBL" id="GL377304">
    <property type="protein sequence ID" value="EFI98690.1"/>
    <property type="molecule type" value="Genomic_DNA"/>
</dbReference>
<proteinExistence type="predicted"/>
<dbReference type="InParanoid" id="D8PYG5"/>
<feature type="region of interest" description="Disordered" evidence="1">
    <location>
        <begin position="507"/>
        <end position="526"/>
    </location>
</feature>
<accession>D8PYG5</accession>
<feature type="region of interest" description="Disordered" evidence="1">
    <location>
        <begin position="409"/>
        <end position="428"/>
    </location>
</feature>
<dbReference type="Proteomes" id="UP000007431">
    <property type="component" value="Unassembled WGS sequence"/>
</dbReference>